<reference evidence="7 8" key="1">
    <citation type="journal article" date="2010" name="Science">
        <title>Genomic analysis of organismal complexity in the multicellular green alga Volvox carteri.</title>
        <authorList>
            <person name="Prochnik S.E."/>
            <person name="Umen J."/>
            <person name="Nedelcu A.M."/>
            <person name="Hallmann A."/>
            <person name="Miller S.M."/>
            <person name="Nishii I."/>
            <person name="Ferris P."/>
            <person name="Kuo A."/>
            <person name="Mitros T."/>
            <person name="Fritz-Laylin L.K."/>
            <person name="Hellsten U."/>
            <person name="Chapman J."/>
            <person name="Simakov O."/>
            <person name="Rensing S.A."/>
            <person name="Terry A."/>
            <person name="Pangilinan J."/>
            <person name="Kapitonov V."/>
            <person name="Jurka J."/>
            <person name="Salamov A."/>
            <person name="Shapiro H."/>
            <person name="Schmutz J."/>
            <person name="Grimwood J."/>
            <person name="Lindquist E."/>
            <person name="Lucas S."/>
            <person name="Grigoriev I.V."/>
            <person name="Schmitt R."/>
            <person name="Kirk D."/>
            <person name="Rokhsar D.S."/>
        </authorList>
    </citation>
    <scope>NUCLEOTIDE SEQUENCE [LARGE SCALE GENOMIC DNA]</scope>
    <source>
        <strain evidence="8">f. Nagariensis / Eve</strain>
    </source>
</reference>
<name>D8UC76_VOLCA</name>
<evidence type="ECO:0000256" key="2">
    <source>
        <dbReference type="ARBA" id="ARBA00022723"/>
    </source>
</evidence>
<feature type="binding site" evidence="4">
    <location>
        <position position="409"/>
    </location>
    <ligand>
        <name>Fe cation</name>
        <dbReference type="ChEBI" id="CHEBI:24875"/>
        <note>catalytic</note>
    </ligand>
</feature>
<sequence length="1090" mass="119566">MLIRLALRLRALGFETAYVQIGGVCITNHGLSRSHGPSGKSPHQEPWRSLPQRQPRLRAPRRADADSDRDDDGDGGDGCSSDVLEEDLQDYLENVLGATDIGSSKQSGAGSKSHSSSAGCRRPAAVAAATSAHGPGSSDGDDSDGDDNDGEEVEEEGDKVVMRAVEGLDNGEDEQREEEDEDEVEGGGEEEEEEEEKMRRLPVRAASPWLPLSLTLAAASSSTTFSSSAYVTKEARQTAFGLAKEQVEEANAPVSGNLPSWLRGTVVINGCGDYRGMEHLFDGFAFLTRIHLDGVTGRATASQRFLDTDAYRSFRKTGRMKYREFQTPVPADGPVGRVQVVLENIKALMSKGRAFTDNASINLIPLPGNRLLALGETRSAAYIVDPATLATVRQVEYDDDFPGDLTTAHPKVAPDGSIMNFTRSLPLGGYHVFRQDPVTLRRTKIAFIRDRNPWAPCWVHDMAITSSSLVVVETPLFISMASLILGTKRPYAFMDWKPEAGCRVHVIALDGSGVVTHTAPAFFTFHLGNAFERPSGTSSGTEICLDFSVYDDPEIINDLSLDRLKAFPGKDISPGRLRRLVIPLRDAANRPVGPSSLAAPVPLLTDENAYGNFFEFPAINPRFRGKPYRYMYGTAAIRPTNMGNALARHDRKKGAVFAASCNDLRLLSSEAENTSVFTATESPCQLLGHTAQLSLHVANTARINTTAAAAAGRVAAGAKGGTIGGGGGSGFTVADRVHALFTAAIGSAAATLVVGVNASGQDASKQSGAGGDGVNVNPSSYLAPQVKVPNYHVNDIWKAHTHLPNYPEIEAAARDTFVALPSSYDTKYRNPCWTQDGTFKCLPYFQILGVSKCGTTDLYNRLTEHPDMIDCSWKSSKYDDSKGASRELNTAYQLLRDFYKGRTLVKRINSTLSEYLWEATPWARYIVMFRDPVTRYRSAFFYYRNKALGKPTDREFLERVQQDIADWEKCLADNSELYCLKAYHPQQLVKGMYGKYLGGWLSVWPRDRFLFMRTEDYKSAPVEHLTAAIKFLAADTVIPLLFLPPPYSGPRVHLMRHRRPFNQELSRAFGNDPRILPIAQHVHIQPWLST</sequence>
<dbReference type="eggNOG" id="KOG1285">
    <property type="taxonomic scope" value="Eukaryota"/>
</dbReference>
<dbReference type="GO" id="GO:0046872">
    <property type="term" value="F:metal ion binding"/>
    <property type="evidence" value="ECO:0007669"/>
    <property type="project" value="UniProtKB-KW"/>
</dbReference>
<feature type="binding site" evidence="4">
    <location>
        <position position="460"/>
    </location>
    <ligand>
        <name>Fe cation</name>
        <dbReference type="ChEBI" id="CHEBI:24875"/>
        <note>catalytic</note>
    </ligand>
</feature>
<protein>
    <recommendedName>
        <fullName evidence="6">Sulfotransferase domain-containing protein</fullName>
    </recommendedName>
</protein>
<dbReference type="EMBL" id="GL378380">
    <property type="protein sequence ID" value="EFJ42648.1"/>
    <property type="molecule type" value="Genomic_DNA"/>
</dbReference>
<keyword evidence="3 4" id="KW-0408">Iron</keyword>
<dbReference type="KEGG" id="vcn:VOLCADRAFT_107151"/>
<feature type="region of interest" description="Disordered" evidence="5">
    <location>
        <begin position="100"/>
        <end position="200"/>
    </location>
</feature>
<gene>
    <name evidence="7" type="ORF">VOLCADRAFT_107151</name>
</gene>
<evidence type="ECO:0000256" key="5">
    <source>
        <dbReference type="SAM" id="MobiDB-lite"/>
    </source>
</evidence>
<dbReference type="InParanoid" id="D8UC76"/>
<dbReference type="InterPro" id="IPR027417">
    <property type="entry name" value="P-loop_NTPase"/>
</dbReference>
<dbReference type="GeneID" id="9619251"/>
<comment type="cofactor">
    <cofactor evidence="4">
        <name>Fe(2+)</name>
        <dbReference type="ChEBI" id="CHEBI:29033"/>
    </cofactor>
    <text evidence="4">Binds 1 Fe(2+) ion per subunit.</text>
</comment>
<dbReference type="Gene3D" id="3.40.50.300">
    <property type="entry name" value="P-loop containing nucleotide triphosphate hydrolases"/>
    <property type="match status" value="1"/>
</dbReference>
<evidence type="ECO:0000313" key="7">
    <source>
        <dbReference type="EMBL" id="EFJ42648.1"/>
    </source>
</evidence>
<dbReference type="InterPro" id="IPR004294">
    <property type="entry name" value="Carotenoid_Oase"/>
</dbReference>
<evidence type="ECO:0000313" key="8">
    <source>
        <dbReference type="Proteomes" id="UP000001058"/>
    </source>
</evidence>
<dbReference type="Pfam" id="PF00685">
    <property type="entry name" value="Sulfotransfer_1"/>
    <property type="match status" value="1"/>
</dbReference>
<dbReference type="Pfam" id="PF03055">
    <property type="entry name" value="RPE65"/>
    <property type="match status" value="1"/>
</dbReference>
<dbReference type="AlphaFoldDB" id="D8UC76"/>
<feature type="region of interest" description="Disordered" evidence="5">
    <location>
        <begin position="32"/>
        <end position="88"/>
    </location>
</feature>
<dbReference type="GO" id="GO:0016702">
    <property type="term" value="F:oxidoreductase activity, acting on single donors with incorporation of molecular oxygen, incorporation of two atoms of oxygen"/>
    <property type="evidence" value="ECO:0007669"/>
    <property type="project" value="InterPro"/>
</dbReference>
<dbReference type="InterPro" id="IPR000863">
    <property type="entry name" value="Sulfotransferase_dom"/>
</dbReference>
<evidence type="ECO:0000256" key="4">
    <source>
        <dbReference type="PIRSR" id="PIRSR604294-1"/>
    </source>
</evidence>
<dbReference type="GO" id="GO:0019319">
    <property type="term" value="P:hexose biosynthetic process"/>
    <property type="evidence" value="ECO:0007669"/>
    <property type="project" value="TreeGrafter"/>
</dbReference>
<evidence type="ECO:0000256" key="1">
    <source>
        <dbReference type="ARBA" id="ARBA00006787"/>
    </source>
</evidence>
<dbReference type="OrthoDB" id="407010at2759"/>
<keyword evidence="2 4" id="KW-0479">Metal-binding</keyword>
<dbReference type="Proteomes" id="UP000001058">
    <property type="component" value="Unassembled WGS sequence"/>
</dbReference>
<dbReference type="InterPro" id="IPR052654">
    <property type="entry name" value="CS_Sulfotransferase"/>
</dbReference>
<accession>D8UC76</accession>
<dbReference type="PANTHER" id="PTHR15723">
    <property type="entry name" value="CARBOHYDRATE SULFOTRANSFERASE 15"/>
    <property type="match status" value="1"/>
</dbReference>
<feature type="compositionally biased region" description="Acidic residues" evidence="5">
    <location>
        <begin position="139"/>
        <end position="157"/>
    </location>
</feature>
<feature type="binding site" evidence="4">
    <location>
        <position position="526"/>
    </location>
    <ligand>
        <name>Fe cation</name>
        <dbReference type="ChEBI" id="CHEBI:24875"/>
        <note>catalytic</note>
    </ligand>
</feature>
<dbReference type="PANTHER" id="PTHR15723:SF0">
    <property type="entry name" value="CARBOHYDRATE SULFOTRANSFERASE 15"/>
    <property type="match status" value="1"/>
</dbReference>
<evidence type="ECO:0000256" key="3">
    <source>
        <dbReference type="ARBA" id="ARBA00023004"/>
    </source>
</evidence>
<feature type="compositionally biased region" description="Acidic residues" evidence="5">
    <location>
        <begin position="169"/>
        <end position="195"/>
    </location>
</feature>
<dbReference type="SUPFAM" id="SSF52540">
    <property type="entry name" value="P-loop containing nucleoside triphosphate hydrolases"/>
    <property type="match status" value="1"/>
</dbReference>
<evidence type="ECO:0000259" key="6">
    <source>
        <dbReference type="Pfam" id="PF00685"/>
    </source>
</evidence>
<proteinExistence type="inferred from homology"/>
<feature type="compositionally biased region" description="Low complexity" evidence="5">
    <location>
        <begin position="102"/>
        <end position="138"/>
    </location>
</feature>
<dbReference type="RefSeq" id="XP_002956299.1">
    <property type="nucleotide sequence ID" value="XM_002956253.1"/>
</dbReference>
<organism evidence="8">
    <name type="scientific">Volvox carteri f. nagariensis</name>
    <dbReference type="NCBI Taxonomy" id="3068"/>
    <lineage>
        <taxon>Eukaryota</taxon>
        <taxon>Viridiplantae</taxon>
        <taxon>Chlorophyta</taxon>
        <taxon>core chlorophytes</taxon>
        <taxon>Chlorophyceae</taxon>
        <taxon>CS clade</taxon>
        <taxon>Chlamydomonadales</taxon>
        <taxon>Volvocaceae</taxon>
        <taxon>Volvox</taxon>
    </lineage>
</organism>
<feature type="domain" description="Sulfotransferase" evidence="6">
    <location>
        <begin position="847"/>
        <end position="1032"/>
    </location>
</feature>
<dbReference type="SUPFAM" id="SSF82171">
    <property type="entry name" value="DPP6 N-terminal domain-like"/>
    <property type="match status" value="1"/>
</dbReference>
<comment type="similarity">
    <text evidence="1">Belongs to the carotenoid oxygenase family.</text>
</comment>
<keyword evidence="8" id="KW-1185">Reference proteome</keyword>
<dbReference type="GO" id="GO:0050659">
    <property type="term" value="F:N-acetylgalactosamine 4-sulfate 6-O-sulfotransferase activity"/>
    <property type="evidence" value="ECO:0007669"/>
    <property type="project" value="TreeGrafter"/>
</dbReference>